<keyword evidence="4" id="KW-0238">DNA-binding</keyword>
<evidence type="ECO:0000256" key="5">
    <source>
        <dbReference type="ARBA" id="ARBA00023163"/>
    </source>
</evidence>
<sequence>MDLSQNKITRNRPQLSCTACRRRKLKCDRKEPCDNCTRRSEHSLCTYLPFNAAQRQSKGLSRPRSRIGRLETLVTDLIEKVKQPTLDDLDPVVNGSFRQDEPASRGESTLFHVDNAQGTGQNSHSKLVSSSLWETILSELTEIQDCVDDSRFNANLEVQRVCESSPSVGFYTSGRSDIETIVASLPARHETDQLVATFFRFSHVLRPIVHPKKFQREYESFWAYPLLVPPCWLGLLFSMLRIATDFSIRLRSVFPSLGSNGVDAVTAATTFRSRTLECLSSASLHNPGIPDPSLYKLQTLLLHIEAEFMASLDSRPDTWVLSSNAVRIALRIGLHREPRACKDISPCDAEMRRRLWLGIMQCDIMMSFQVGLPAMIPWGLIDTHPPRNLRDDDFDEDSTELPASRPMSEATNISFFIAKQPLLHCFAQIASYSQEASPKDEIVALWQADLDRARNELPRIYQIRPIQDTLTEPSSLVMQRYAIDQTYQTAVCVLHRKQLYRAASNPEWSQSRRLCIDAALTLLHYQSIKYEESKPGGRFAGDTIMINSLDQNSFLLAAMLICIDLENRGSFCSESNDISLWGCEKGNEMQHAIETSMEIFNASEQLSHEASRASKTLASMLRRLTTYRQGHTPSDMTTADGYLTSNEHIPFAEDFDWLEFDRISRGLF</sequence>
<dbReference type="SUPFAM" id="SSF57701">
    <property type="entry name" value="Zn2/Cys6 DNA-binding domain"/>
    <property type="match status" value="1"/>
</dbReference>
<keyword evidence="9" id="KW-1185">Reference proteome</keyword>
<dbReference type="SMART" id="SM00906">
    <property type="entry name" value="Fungal_trans"/>
    <property type="match status" value="1"/>
</dbReference>
<keyword evidence="5" id="KW-0804">Transcription</keyword>
<dbReference type="Pfam" id="PF00172">
    <property type="entry name" value="Zn_clus"/>
    <property type="match status" value="1"/>
</dbReference>
<dbReference type="AlphaFoldDB" id="V5FVP1"/>
<dbReference type="PANTHER" id="PTHR31001:SF49">
    <property type="entry name" value="ZN(II)2CYS6 TRANSCRIPTION FACTOR (EUROFUNG)"/>
    <property type="match status" value="1"/>
</dbReference>
<evidence type="ECO:0000259" key="7">
    <source>
        <dbReference type="PROSITE" id="PS50048"/>
    </source>
</evidence>
<dbReference type="Proteomes" id="UP000018001">
    <property type="component" value="Unassembled WGS sequence"/>
</dbReference>
<gene>
    <name evidence="8" type="ORF">PVAR5_2401</name>
</gene>
<dbReference type="InterPro" id="IPR050613">
    <property type="entry name" value="Sec_Metabolite_Reg"/>
</dbReference>
<evidence type="ECO:0000256" key="4">
    <source>
        <dbReference type="ARBA" id="ARBA00023125"/>
    </source>
</evidence>
<dbReference type="GO" id="GO:0006351">
    <property type="term" value="P:DNA-templated transcription"/>
    <property type="evidence" value="ECO:0007669"/>
    <property type="project" value="InterPro"/>
</dbReference>
<evidence type="ECO:0000256" key="2">
    <source>
        <dbReference type="ARBA" id="ARBA00022723"/>
    </source>
</evidence>
<dbReference type="CDD" id="cd00067">
    <property type="entry name" value="GAL4"/>
    <property type="match status" value="1"/>
</dbReference>
<dbReference type="PANTHER" id="PTHR31001">
    <property type="entry name" value="UNCHARACTERIZED TRANSCRIPTIONAL REGULATORY PROTEIN"/>
    <property type="match status" value="1"/>
</dbReference>
<dbReference type="InterPro" id="IPR007219">
    <property type="entry name" value="XnlR_reg_dom"/>
</dbReference>
<dbReference type="eggNOG" id="ENOG502QSY9">
    <property type="taxonomic scope" value="Eukaryota"/>
</dbReference>
<dbReference type="OrthoDB" id="5431381at2759"/>
<dbReference type="CDD" id="cd12148">
    <property type="entry name" value="fungal_TF_MHR"/>
    <property type="match status" value="1"/>
</dbReference>
<keyword evidence="3" id="KW-0805">Transcription regulation</keyword>
<dbReference type="InParanoid" id="V5FVP1"/>
<dbReference type="GO" id="GO:0000981">
    <property type="term" value="F:DNA-binding transcription factor activity, RNA polymerase II-specific"/>
    <property type="evidence" value="ECO:0007669"/>
    <property type="project" value="InterPro"/>
</dbReference>
<dbReference type="InterPro" id="IPR001138">
    <property type="entry name" value="Zn2Cys6_DnaBD"/>
</dbReference>
<evidence type="ECO:0000256" key="1">
    <source>
        <dbReference type="ARBA" id="ARBA00004123"/>
    </source>
</evidence>
<evidence type="ECO:0000256" key="6">
    <source>
        <dbReference type="ARBA" id="ARBA00023242"/>
    </source>
</evidence>
<evidence type="ECO:0000256" key="3">
    <source>
        <dbReference type="ARBA" id="ARBA00023015"/>
    </source>
</evidence>
<reference evidence="9" key="1">
    <citation type="journal article" date="2014" name="Genome Announc.">
        <title>Draft genome sequence of the formaldehyde-resistant fungus Byssochlamys spectabilis No. 5 (anamorph Paecilomyces variotii No. 5) (NBRC109023).</title>
        <authorList>
            <person name="Oka T."/>
            <person name="Ekino K."/>
            <person name="Fukuda K."/>
            <person name="Nomura Y."/>
        </authorList>
    </citation>
    <scope>NUCLEOTIDE SEQUENCE [LARGE SCALE GENOMIC DNA]</scope>
    <source>
        <strain evidence="9">No. 5 / NBRC 109023</strain>
    </source>
</reference>
<dbReference type="GO" id="GO:0003677">
    <property type="term" value="F:DNA binding"/>
    <property type="evidence" value="ECO:0007669"/>
    <property type="project" value="UniProtKB-KW"/>
</dbReference>
<dbReference type="HOGENOM" id="CLU_007426_5_0_1"/>
<protein>
    <recommendedName>
        <fullName evidence="7">Zn(2)-C6 fungal-type domain-containing protein</fullName>
    </recommendedName>
</protein>
<dbReference type="Pfam" id="PF04082">
    <property type="entry name" value="Fungal_trans"/>
    <property type="match status" value="1"/>
</dbReference>
<dbReference type="GO" id="GO:0008270">
    <property type="term" value="F:zinc ion binding"/>
    <property type="evidence" value="ECO:0007669"/>
    <property type="project" value="InterPro"/>
</dbReference>
<comment type="caution">
    <text evidence="8">The sequence shown here is derived from an EMBL/GenBank/DDBJ whole genome shotgun (WGS) entry which is preliminary data.</text>
</comment>
<name>V5FVP1_BYSSN</name>
<accession>V5FVP1</accession>
<dbReference type="PROSITE" id="PS50048">
    <property type="entry name" value="ZN2_CY6_FUNGAL_2"/>
    <property type="match status" value="1"/>
</dbReference>
<evidence type="ECO:0000313" key="9">
    <source>
        <dbReference type="Proteomes" id="UP000018001"/>
    </source>
</evidence>
<dbReference type="InterPro" id="IPR036864">
    <property type="entry name" value="Zn2-C6_fun-type_DNA-bd_sf"/>
</dbReference>
<proteinExistence type="predicted"/>
<comment type="subcellular location">
    <subcellularLocation>
        <location evidence="1">Nucleus</location>
    </subcellularLocation>
</comment>
<dbReference type="GO" id="GO:0005634">
    <property type="term" value="C:nucleus"/>
    <property type="evidence" value="ECO:0007669"/>
    <property type="project" value="UniProtKB-SubCell"/>
</dbReference>
<keyword evidence="2" id="KW-0479">Metal-binding</keyword>
<dbReference type="PROSITE" id="PS00463">
    <property type="entry name" value="ZN2_CY6_FUNGAL_1"/>
    <property type="match status" value="1"/>
</dbReference>
<organism evidence="8 9">
    <name type="scientific">Byssochlamys spectabilis (strain No. 5 / NBRC 109023)</name>
    <name type="common">Paecilomyces variotii</name>
    <dbReference type="NCBI Taxonomy" id="1356009"/>
    <lineage>
        <taxon>Eukaryota</taxon>
        <taxon>Fungi</taxon>
        <taxon>Dikarya</taxon>
        <taxon>Ascomycota</taxon>
        <taxon>Pezizomycotina</taxon>
        <taxon>Eurotiomycetes</taxon>
        <taxon>Eurotiomycetidae</taxon>
        <taxon>Eurotiales</taxon>
        <taxon>Thermoascaceae</taxon>
        <taxon>Paecilomyces</taxon>
    </lineage>
</organism>
<dbReference type="Gene3D" id="4.10.240.10">
    <property type="entry name" value="Zn(2)-C6 fungal-type DNA-binding domain"/>
    <property type="match status" value="1"/>
</dbReference>
<feature type="domain" description="Zn(2)-C6 fungal-type" evidence="7">
    <location>
        <begin position="16"/>
        <end position="47"/>
    </location>
</feature>
<dbReference type="SMART" id="SM00066">
    <property type="entry name" value="GAL4"/>
    <property type="match status" value="1"/>
</dbReference>
<keyword evidence="6" id="KW-0539">Nucleus</keyword>
<dbReference type="EMBL" id="BAUL01000066">
    <property type="protein sequence ID" value="GAD93786.1"/>
    <property type="molecule type" value="Genomic_DNA"/>
</dbReference>
<evidence type="ECO:0000313" key="8">
    <source>
        <dbReference type="EMBL" id="GAD93786.1"/>
    </source>
</evidence>